<organism evidence="2 3">
    <name type="scientific">Subtercola vilae</name>
    <dbReference type="NCBI Taxonomy" id="2056433"/>
    <lineage>
        <taxon>Bacteria</taxon>
        <taxon>Bacillati</taxon>
        <taxon>Actinomycetota</taxon>
        <taxon>Actinomycetes</taxon>
        <taxon>Micrococcales</taxon>
        <taxon>Microbacteriaceae</taxon>
        <taxon>Subtercola</taxon>
    </lineage>
</organism>
<dbReference type="Pfam" id="PF22768">
    <property type="entry name" value="SPP1_Dit"/>
    <property type="match status" value="1"/>
</dbReference>
<dbReference type="RefSeq" id="WP_136642506.1">
    <property type="nucleotide sequence ID" value="NZ_QYRT01000022.1"/>
</dbReference>
<comment type="caution">
    <text evidence="2">The sequence shown here is derived from an EMBL/GenBank/DDBJ whole genome shotgun (WGS) entry which is preliminary data.</text>
</comment>
<dbReference type="InterPro" id="IPR054738">
    <property type="entry name" value="Siphovirus-type_tail_C"/>
</dbReference>
<dbReference type="AlphaFoldDB" id="A0A4T2BZB0"/>
<dbReference type="EMBL" id="QYRT01000022">
    <property type="protein sequence ID" value="TIH34978.1"/>
    <property type="molecule type" value="Genomic_DNA"/>
</dbReference>
<evidence type="ECO:0000259" key="1">
    <source>
        <dbReference type="Pfam" id="PF22768"/>
    </source>
</evidence>
<keyword evidence="3" id="KW-1185">Reference proteome</keyword>
<gene>
    <name evidence="2" type="ORF">D4765_11840</name>
</gene>
<evidence type="ECO:0000313" key="3">
    <source>
        <dbReference type="Proteomes" id="UP000306192"/>
    </source>
</evidence>
<dbReference type="Proteomes" id="UP000306192">
    <property type="component" value="Unassembled WGS sequence"/>
</dbReference>
<evidence type="ECO:0000313" key="2">
    <source>
        <dbReference type="EMBL" id="TIH34978.1"/>
    </source>
</evidence>
<proteinExistence type="predicted"/>
<protein>
    <recommendedName>
        <fullName evidence="1">Siphovirus-type tail component C-terminal domain-containing protein</fullName>
    </recommendedName>
</protein>
<dbReference type="Gene3D" id="2.60.120.860">
    <property type="match status" value="1"/>
</dbReference>
<accession>A0A4T2BZB0</accession>
<name>A0A4T2BZB0_9MICO</name>
<sequence length="303" mass="32048">MLFPSGSLYPGMTTWPGSPLLFSYNSLIFGAGTDIQLIGETGIRMLPATRSGNTPRGRQDGSNAGLNFLSERVVTITLSVTVTSQNPFQTVLANMAAAFQPVSDPTQLQTLQFMYPGWVTPRQLTGRVTNAGFPVDIDYNFNKVNAYHVEITCPDPVIYDSVLQAKTTSLPSPVSGLAFPVTFPASFGSSTGGYLPISNAGNYPTSPVFVITGPVSNPTLLNSATGQFFRLNLTLGATDALVIDMGAKTVVLNGTAARFNAVATGSSWFTIQPGTWTVGVASTDSAIVAATFTAQWRSAWSHG</sequence>
<reference evidence="2 3" key="1">
    <citation type="journal article" date="2019" name="Microorganisms">
        <title>Systematic Affiliation and Genome Analysis of Subtercola vilae DB165(T) with Particular Emphasis on Cold Adaptation of an Isolate from a High-Altitude Cold Volcano Lake.</title>
        <authorList>
            <person name="Villalobos A.S."/>
            <person name="Wiese J."/>
            <person name="Imhoff J.F."/>
            <person name="Dorador C."/>
            <person name="Keller A."/>
            <person name="Hentschel U."/>
        </authorList>
    </citation>
    <scope>NUCLEOTIDE SEQUENCE [LARGE SCALE GENOMIC DNA]</scope>
    <source>
        <strain evidence="2 3">DB165</strain>
    </source>
</reference>
<dbReference type="OrthoDB" id="5182475at2"/>
<feature type="domain" description="Siphovirus-type tail component C-terminal" evidence="1">
    <location>
        <begin position="201"/>
        <end position="296"/>
    </location>
</feature>